<keyword evidence="4" id="KW-1185">Reference proteome</keyword>
<dbReference type="InterPro" id="IPR000555">
    <property type="entry name" value="JAMM/MPN+_dom"/>
</dbReference>
<feature type="non-terminal residue" evidence="3">
    <location>
        <position position="1062"/>
    </location>
</feature>
<evidence type="ECO:0000256" key="1">
    <source>
        <dbReference type="SAM" id="MobiDB-lite"/>
    </source>
</evidence>
<reference evidence="3" key="1">
    <citation type="submission" date="2021-02" db="EMBL/GenBank/DDBJ databases">
        <authorList>
            <person name="Dougan E. K."/>
            <person name="Rhodes N."/>
            <person name="Thang M."/>
            <person name="Chan C."/>
        </authorList>
    </citation>
    <scope>NUCLEOTIDE SEQUENCE</scope>
</reference>
<organism evidence="3 4">
    <name type="scientific">Symbiodinium necroappetens</name>
    <dbReference type="NCBI Taxonomy" id="1628268"/>
    <lineage>
        <taxon>Eukaryota</taxon>
        <taxon>Sar</taxon>
        <taxon>Alveolata</taxon>
        <taxon>Dinophyceae</taxon>
        <taxon>Suessiales</taxon>
        <taxon>Symbiodiniaceae</taxon>
        <taxon>Symbiodinium</taxon>
    </lineage>
</organism>
<evidence type="ECO:0000313" key="4">
    <source>
        <dbReference type="Proteomes" id="UP000601435"/>
    </source>
</evidence>
<dbReference type="EMBL" id="CAJNJA010067696">
    <property type="protein sequence ID" value="CAE7892724.1"/>
    <property type="molecule type" value="Genomic_DNA"/>
</dbReference>
<accession>A0A813BA08</accession>
<dbReference type="SUPFAM" id="SSF53335">
    <property type="entry name" value="S-adenosyl-L-methionine-dependent methyltransferases"/>
    <property type="match status" value="1"/>
</dbReference>
<dbReference type="Pfam" id="PF01398">
    <property type="entry name" value="JAB"/>
    <property type="match status" value="1"/>
</dbReference>
<protein>
    <submittedName>
        <fullName evidence="3">BRCC3 protein</fullName>
    </submittedName>
</protein>
<dbReference type="AlphaFoldDB" id="A0A813BA08"/>
<proteinExistence type="predicted"/>
<dbReference type="SMART" id="SM00232">
    <property type="entry name" value="JAB_MPN"/>
    <property type="match status" value="1"/>
</dbReference>
<dbReference type="PANTHER" id="PTHR10410">
    <property type="entry name" value="EUKARYOTIC TRANSLATION INITIATION FACTOR 3 -RELATED"/>
    <property type="match status" value="1"/>
</dbReference>
<gene>
    <name evidence="3" type="primary">BRCC3</name>
    <name evidence="3" type="ORF">SNEC2469_LOCUS29738</name>
</gene>
<dbReference type="SUPFAM" id="SSF102712">
    <property type="entry name" value="JAB1/MPN domain"/>
    <property type="match status" value="1"/>
</dbReference>
<dbReference type="Proteomes" id="UP000601435">
    <property type="component" value="Unassembled WGS sequence"/>
</dbReference>
<feature type="region of interest" description="Disordered" evidence="1">
    <location>
        <begin position="167"/>
        <end position="241"/>
    </location>
</feature>
<dbReference type="InterPro" id="IPR029063">
    <property type="entry name" value="SAM-dependent_MTases_sf"/>
</dbReference>
<name>A0A813BA08_9DINO</name>
<dbReference type="PROSITE" id="PS50249">
    <property type="entry name" value="MPN"/>
    <property type="match status" value="1"/>
</dbReference>
<feature type="compositionally biased region" description="Basic and acidic residues" evidence="1">
    <location>
        <begin position="167"/>
        <end position="192"/>
    </location>
</feature>
<feature type="domain" description="MPN" evidence="2">
    <location>
        <begin position="549"/>
        <end position="690"/>
    </location>
</feature>
<dbReference type="Gene3D" id="3.40.50.150">
    <property type="entry name" value="Vaccinia Virus protein VP39"/>
    <property type="match status" value="1"/>
</dbReference>
<evidence type="ECO:0000259" key="2">
    <source>
        <dbReference type="PROSITE" id="PS50249"/>
    </source>
</evidence>
<dbReference type="OrthoDB" id="441316at2759"/>
<comment type="caution">
    <text evidence="3">The sequence shown here is derived from an EMBL/GenBank/DDBJ whole genome shotgun (WGS) entry which is preliminary data.</text>
</comment>
<dbReference type="GO" id="GO:0008237">
    <property type="term" value="F:metallopeptidase activity"/>
    <property type="evidence" value="ECO:0007669"/>
    <property type="project" value="InterPro"/>
</dbReference>
<dbReference type="InterPro" id="IPR050242">
    <property type="entry name" value="JAMM_MPN+_peptidase_M67A"/>
</dbReference>
<dbReference type="InterPro" id="IPR037518">
    <property type="entry name" value="MPN"/>
</dbReference>
<evidence type="ECO:0000313" key="3">
    <source>
        <dbReference type="EMBL" id="CAE7892724.1"/>
    </source>
</evidence>
<dbReference type="Gene3D" id="3.40.140.10">
    <property type="entry name" value="Cytidine Deaminase, domain 2"/>
    <property type="match status" value="1"/>
</dbReference>
<sequence length="1062" mass="117531">MPWLQLVLSDTVHNLVTGVKDGPSRGYGIKLNIVQKSVPVVEMGTDSIFHPNASWLLQAASGSSSKADGLYEYYQDEMSICRLKLALTVNAVKLDVKARPDILVVRPPALCKTSGRVMMALSILLALRDKQAAHNLERDIKDLDESLSEPLADVLQGAYERCEDEAISRNARGESEGPGRGDDRPASKRKAYEGYTDASSPSRRRVRADLDKATSRSQSRQRHVVSDDGGEGGWGNGRGSQDWSDWGWQDWSSMGWDYNYRGGGGRYDDSYDYGKPKKPGGVYEGCALTALAGVAVLWIVTPSPRHGVKMNIVNSNVPVVELATHSIFHGNASWLLQAATGSCGRADGLYEYCQDKEVTSICVRDLRIARDEISICRLKDRPDIMAVGTNGKRSVMFALCIMLALLDTKAANALERDIRDTDASLSEILEWRRRSWVMEQFLQGNWGAAFLLDARYRAVHLPKNQLVYSEICFGVAGGIYLGSQELGHAVVAGARRQVVPDVDDLDQHSWPPTRRADGTNELSLQWSARLCSFLSMDAGGERPPHGGRLLLSEQVYHACLAHALMSENEEIMGLLLGDAEGSEVRIWCSMTLRRSDKQPDRVEIAPEQLVQAVHVADELNKVLQCRTRVVGWYHSHPHITCFPSHVDLRTQLEYQIMDADFVGLIFGVFNYGDSGGIHHELIAFRTHEEGGQHQQRNLAVEVVPLCQLLSQEDEAAAVQLQEFGGFFGQRTICTVAEHTLAEVLEMHDGGPMLARCPPFSDSFCCLGFLFRREASRSRSAAVSTAGEEPTRRVLQRDALEWMQELGTSGFPENSCVFTSLPDWSEIKKGQNLPLNMYVAWFRRALRLLFRACKKETIVVFYQTDICSSGQWLDKAAMICQEADMAGAALLWHKISFDPEAVDMPRRGNNADYSHLLCFLISSGAPDPRWEATARDEGRAVLSGKCSIPDLVPRGRKVYAQGMGANVVTTVLSWIRKVKPTTETIVDPFCGRGTVLAVANQLGLSALGVDVDQACMKAAQRLDMQRFLSSETLQPVSFYLARAAAGRARKEQSLRGEPERGLG</sequence>